<keyword evidence="3" id="KW-1185">Reference proteome</keyword>
<feature type="region of interest" description="Disordered" evidence="1">
    <location>
        <begin position="162"/>
        <end position="197"/>
    </location>
</feature>
<feature type="compositionally biased region" description="Polar residues" evidence="1">
    <location>
        <begin position="173"/>
        <end position="183"/>
    </location>
</feature>
<accession>A0A812KK65</accession>
<evidence type="ECO:0000313" key="2">
    <source>
        <dbReference type="EMBL" id="CAE7225677.1"/>
    </source>
</evidence>
<comment type="caution">
    <text evidence="2">The sequence shown here is derived from an EMBL/GenBank/DDBJ whole genome shotgun (WGS) entry which is preliminary data.</text>
</comment>
<gene>
    <name evidence="2" type="ORF">SNAT2548_LOCUS8713</name>
</gene>
<dbReference type="EMBL" id="CAJNDS010000656">
    <property type="protein sequence ID" value="CAE7225677.1"/>
    <property type="molecule type" value="Genomic_DNA"/>
</dbReference>
<evidence type="ECO:0000313" key="3">
    <source>
        <dbReference type="Proteomes" id="UP000604046"/>
    </source>
</evidence>
<dbReference type="AlphaFoldDB" id="A0A812KK65"/>
<sequence length="197" mass="21362">MDLGEHHDDIASVLLELGVPLNLVPVSEGFQPTGHTDVQTCALIRELRAKEDQMIRANKFGDAQKVAQHMEQLHALGQELQGLLEQREMLSAARDVRSLEQLAPQITALETKRLHLAALYETDWWLTAMSARFGRVKEGGLALPEWSAMEHSLELSISATSSPAVGSEGRFRQSGSLPAQGDSSKALGGEALLTADG</sequence>
<protein>
    <submittedName>
        <fullName evidence="2">Uncharacterized protein</fullName>
    </submittedName>
</protein>
<evidence type="ECO:0000256" key="1">
    <source>
        <dbReference type="SAM" id="MobiDB-lite"/>
    </source>
</evidence>
<proteinExistence type="predicted"/>
<dbReference type="Proteomes" id="UP000604046">
    <property type="component" value="Unassembled WGS sequence"/>
</dbReference>
<organism evidence="2 3">
    <name type="scientific">Symbiodinium natans</name>
    <dbReference type="NCBI Taxonomy" id="878477"/>
    <lineage>
        <taxon>Eukaryota</taxon>
        <taxon>Sar</taxon>
        <taxon>Alveolata</taxon>
        <taxon>Dinophyceae</taxon>
        <taxon>Suessiales</taxon>
        <taxon>Symbiodiniaceae</taxon>
        <taxon>Symbiodinium</taxon>
    </lineage>
</organism>
<dbReference type="OrthoDB" id="66599at2759"/>
<name>A0A812KK65_9DINO</name>
<reference evidence="2" key="1">
    <citation type="submission" date="2021-02" db="EMBL/GenBank/DDBJ databases">
        <authorList>
            <person name="Dougan E. K."/>
            <person name="Rhodes N."/>
            <person name="Thang M."/>
            <person name="Chan C."/>
        </authorList>
    </citation>
    <scope>NUCLEOTIDE SEQUENCE</scope>
</reference>